<reference evidence="1 2" key="1">
    <citation type="journal article" date="2012" name="J. Bacteriol.">
        <title>Complete genome sequence of Mycobacterium intracellulare strain ATCC 13950T.</title>
        <authorList>
            <person name="Kim B.J."/>
            <person name="Choi B.S."/>
            <person name="Lim J.S."/>
            <person name="Choi I.Y."/>
            <person name="Lee J.H."/>
            <person name="Chun J."/>
            <person name="Kook Y.H."/>
            <person name="Kim B.J."/>
        </authorList>
    </citation>
    <scope>NUCLEOTIDE SEQUENCE [LARGE SCALE GENOMIC DNA]</scope>
    <source>
        <strain evidence="2">ATCC 13950 / DSM 43223 / JCM 6384 / NCTC 13025 / 3600</strain>
    </source>
</reference>
<accession>H8IVM3</accession>
<evidence type="ECO:0000313" key="1">
    <source>
        <dbReference type="EMBL" id="AFC42398.1"/>
    </source>
</evidence>
<protein>
    <submittedName>
        <fullName evidence="1">Uncharacterized protein</fullName>
    </submittedName>
</protein>
<dbReference type="EMBL" id="CP003322">
    <property type="protein sequence ID" value="AFC42398.1"/>
    <property type="molecule type" value="Genomic_DNA"/>
</dbReference>
<gene>
    <name evidence="1" type="ordered locus">OCU_11790</name>
</gene>
<evidence type="ECO:0000313" key="2">
    <source>
        <dbReference type="Proteomes" id="UP000008004"/>
    </source>
</evidence>
<dbReference type="AlphaFoldDB" id="H8IVM3"/>
<organism evidence="1 2">
    <name type="scientific">Mycobacterium intracellulare (strain ATCC 13950 / DSM 43223 / JCM 6384 / NCTC 13025 / 3600)</name>
    <dbReference type="NCBI Taxonomy" id="487521"/>
    <lineage>
        <taxon>Bacteria</taxon>
        <taxon>Bacillati</taxon>
        <taxon>Actinomycetota</taxon>
        <taxon>Actinomycetes</taxon>
        <taxon>Mycobacteriales</taxon>
        <taxon>Mycobacteriaceae</taxon>
        <taxon>Mycobacterium</taxon>
        <taxon>Mycobacterium avium complex (MAC)</taxon>
    </lineage>
</organism>
<dbReference type="KEGG" id="mia:OCU_11790"/>
<name>H8IVM3_MYCIA</name>
<dbReference type="HOGENOM" id="CLU_2955613_0_0_11"/>
<proteinExistence type="predicted"/>
<sequence length="59" mass="6278">MAAECAGTCAGAFGHAIGHLGSIRVRSTPALALPTPWLTIEARLTRFSKSTCQRRQDHG</sequence>
<dbReference type="PATRIC" id="fig|487521.10.peg.1185"/>
<dbReference type="Proteomes" id="UP000008004">
    <property type="component" value="Chromosome"/>
</dbReference>